<reference evidence="6 7" key="1">
    <citation type="journal article" date="2019" name="Nat. Med.">
        <title>A library of human gut bacterial isolates paired with longitudinal multiomics data enables mechanistic microbiome research.</title>
        <authorList>
            <person name="Poyet M."/>
            <person name="Groussin M."/>
            <person name="Gibbons S.M."/>
            <person name="Avila-Pacheco J."/>
            <person name="Jiang X."/>
            <person name="Kearney S.M."/>
            <person name="Perrotta A.R."/>
            <person name="Berdy B."/>
            <person name="Zhao S."/>
            <person name="Lieberman T.D."/>
            <person name="Swanson P.K."/>
            <person name="Smith M."/>
            <person name="Roesemann S."/>
            <person name="Alexander J.E."/>
            <person name="Rich S.A."/>
            <person name="Livny J."/>
            <person name="Vlamakis H."/>
            <person name="Clish C."/>
            <person name="Bullock K."/>
            <person name="Deik A."/>
            <person name="Scott J."/>
            <person name="Pierce K.A."/>
            <person name="Xavier R.J."/>
            <person name="Alm E.J."/>
        </authorList>
    </citation>
    <scope>NUCLEOTIDE SEQUENCE [LARGE SCALE GENOMIC DNA]</scope>
    <source>
        <strain evidence="6 7">BIOML-A1</strain>
    </source>
</reference>
<evidence type="ECO:0000256" key="5">
    <source>
        <dbReference type="ARBA" id="ARBA00023277"/>
    </source>
</evidence>
<keyword evidence="6" id="KW-0378">Hydrolase</keyword>
<dbReference type="SFLD" id="SFLDS00003">
    <property type="entry name" value="Haloacid_Dehalogenase"/>
    <property type="match status" value="1"/>
</dbReference>
<dbReference type="EMBL" id="WWVW01000023">
    <property type="protein sequence ID" value="MZL78196.1"/>
    <property type="molecule type" value="Genomic_DNA"/>
</dbReference>
<accession>A0ABW9X6C2</accession>
<dbReference type="NCBIfam" id="TIGR01509">
    <property type="entry name" value="HAD-SF-IA-v3"/>
    <property type="match status" value="1"/>
</dbReference>
<keyword evidence="3" id="KW-0479">Metal-binding</keyword>
<dbReference type="Proteomes" id="UP000452293">
    <property type="component" value="Unassembled WGS sequence"/>
</dbReference>
<proteinExistence type="inferred from homology"/>
<dbReference type="InterPro" id="IPR051600">
    <property type="entry name" value="Beta-PGM-like"/>
</dbReference>
<sequence>MKKAVLFDFDGVIADTEMKTLAYTEELFFKYGAVLSMEEKISYIGTDGKEPTRKLLEKNGICKTAEEFLEERRTLGNVYENSQDLKPMEGLVEFLVWLKTAGYKIGIVSSTSTRLIVTALNRMKLMSFPEVLICGDMVTKKKPSPEGYRKAMEYLEVMPEETVIIEDSPSGIRAGKAAGAYVIGYKGAEVQQDTTGADTLWKDYALFEEKWKKIQ</sequence>
<evidence type="ECO:0000313" key="6">
    <source>
        <dbReference type="EMBL" id="MZL78196.1"/>
    </source>
</evidence>
<gene>
    <name evidence="6" type="ORF">GT718_12640</name>
</gene>
<keyword evidence="4" id="KW-0460">Magnesium</keyword>
<evidence type="ECO:0000313" key="7">
    <source>
        <dbReference type="Proteomes" id="UP000452293"/>
    </source>
</evidence>
<dbReference type="PANTHER" id="PTHR46193:SF18">
    <property type="entry name" value="HEXITOL PHOSPHATASE B"/>
    <property type="match status" value="1"/>
</dbReference>
<dbReference type="PANTHER" id="PTHR46193">
    <property type="entry name" value="6-PHOSPHOGLUCONATE PHOSPHATASE"/>
    <property type="match status" value="1"/>
</dbReference>
<comment type="cofactor">
    <cofactor evidence="1">
        <name>Mg(2+)</name>
        <dbReference type="ChEBI" id="CHEBI:18420"/>
    </cofactor>
</comment>
<evidence type="ECO:0000256" key="3">
    <source>
        <dbReference type="ARBA" id="ARBA00022723"/>
    </source>
</evidence>
<comment type="caution">
    <text evidence="6">The sequence shown here is derived from an EMBL/GenBank/DDBJ whole genome shotgun (WGS) entry which is preliminary data.</text>
</comment>
<evidence type="ECO:0000256" key="1">
    <source>
        <dbReference type="ARBA" id="ARBA00001946"/>
    </source>
</evidence>
<dbReference type="Gene3D" id="1.10.150.240">
    <property type="entry name" value="Putative phosphatase, domain 2"/>
    <property type="match status" value="1"/>
</dbReference>
<dbReference type="SUPFAM" id="SSF56784">
    <property type="entry name" value="HAD-like"/>
    <property type="match status" value="1"/>
</dbReference>
<keyword evidence="5" id="KW-0119">Carbohydrate metabolism</keyword>
<dbReference type="InterPro" id="IPR041492">
    <property type="entry name" value="HAD_2"/>
</dbReference>
<evidence type="ECO:0000256" key="4">
    <source>
        <dbReference type="ARBA" id="ARBA00022842"/>
    </source>
</evidence>
<dbReference type="GO" id="GO:0016787">
    <property type="term" value="F:hydrolase activity"/>
    <property type="evidence" value="ECO:0007669"/>
    <property type="project" value="UniProtKB-KW"/>
</dbReference>
<dbReference type="InterPro" id="IPR023214">
    <property type="entry name" value="HAD_sf"/>
</dbReference>
<dbReference type="InterPro" id="IPR036412">
    <property type="entry name" value="HAD-like_sf"/>
</dbReference>
<dbReference type="PRINTS" id="PR00413">
    <property type="entry name" value="HADHALOGNASE"/>
</dbReference>
<name>A0ABW9X6C2_9FIRM</name>
<keyword evidence="7" id="KW-1185">Reference proteome</keyword>
<dbReference type="InterPro" id="IPR006439">
    <property type="entry name" value="HAD-SF_hydro_IA"/>
</dbReference>
<dbReference type="RefSeq" id="WP_161206373.1">
    <property type="nucleotide sequence ID" value="NZ_WWVV01000019.1"/>
</dbReference>
<dbReference type="SFLD" id="SFLDG01129">
    <property type="entry name" value="C1.5:_HAD__Beta-PGM__Phosphata"/>
    <property type="match status" value="1"/>
</dbReference>
<comment type="similarity">
    <text evidence="2">Belongs to the HAD-like hydrolase superfamily. CbbY/CbbZ/Gph/YieH family.</text>
</comment>
<dbReference type="Gene3D" id="3.40.50.1000">
    <property type="entry name" value="HAD superfamily/HAD-like"/>
    <property type="match status" value="1"/>
</dbReference>
<dbReference type="NCBIfam" id="TIGR01549">
    <property type="entry name" value="HAD-SF-IA-v1"/>
    <property type="match status" value="1"/>
</dbReference>
<organism evidence="6 7">
    <name type="scientific">Blautia massiliensis</name>
    <name type="common">ex Durand et al. 2017</name>
    <dbReference type="NCBI Taxonomy" id="1737424"/>
    <lineage>
        <taxon>Bacteria</taxon>
        <taxon>Bacillati</taxon>
        <taxon>Bacillota</taxon>
        <taxon>Clostridia</taxon>
        <taxon>Lachnospirales</taxon>
        <taxon>Lachnospiraceae</taxon>
        <taxon>Blautia</taxon>
    </lineage>
</organism>
<dbReference type="Pfam" id="PF13419">
    <property type="entry name" value="HAD_2"/>
    <property type="match status" value="1"/>
</dbReference>
<protein>
    <submittedName>
        <fullName evidence="6">HAD-IA family hydrolase</fullName>
    </submittedName>
</protein>
<dbReference type="InterPro" id="IPR023198">
    <property type="entry name" value="PGP-like_dom2"/>
</dbReference>
<evidence type="ECO:0000256" key="2">
    <source>
        <dbReference type="ARBA" id="ARBA00006171"/>
    </source>
</evidence>